<dbReference type="Pfam" id="PF00515">
    <property type="entry name" value="TPR_1"/>
    <property type="match status" value="1"/>
</dbReference>
<feature type="compositionally biased region" description="Low complexity" evidence="4">
    <location>
        <begin position="298"/>
        <end position="308"/>
    </location>
</feature>
<dbReference type="GO" id="GO:0005737">
    <property type="term" value="C:cytoplasm"/>
    <property type="evidence" value="ECO:0007669"/>
    <property type="project" value="TreeGrafter"/>
</dbReference>
<dbReference type="SMART" id="SM00028">
    <property type="entry name" value="TPR"/>
    <property type="match status" value="8"/>
</dbReference>
<feature type="repeat" description="TPR" evidence="3">
    <location>
        <begin position="546"/>
        <end position="579"/>
    </location>
</feature>
<dbReference type="SUPFAM" id="SSF48452">
    <property type="entry name" value="TPR-like"/>
    <property type="match status" value="1"/>
</dbReference>
<feature type="compositionally biased region" description="Acidic residues" evidence="4">
    <location>
        <begin position="925"/>
        <end position="934"/>
    </location>
</feature>
<dbReference type="Proteomes" id="UP001063166">
    <property type="component" value="Unassembled WGS sequence"/>
</dbReference>
<feature type="compositionally biased region" description="Polar residues" evidence="4">
    <location>
        <begin position="309"/>
        <end position="320"/>
    </location>
</feature>
<dbReference type="GO" id="GO:0005680">
    <property type="term" value="C:anaphase-promoting complex"/>
    <property type="evidence" value="ECO:0007669"/>
    <property type="project" value="UniProtKB-ARBA"/>
</dbReference>
<evidence type="ECO:0000256" key="1">
    <source>
        <dbReference type="ARBA" id="ARBA00022803"/>
    </source>
</evidence>
<dbReference type="PANTHER" id="PTHR12558:SF13">
    <property type="entry name" value="CELL DIVISION CYCLE PROTEIN 27 HOMOLOG"/>
    <property type="match status" value="1"/>
</dbReference>
<feature type="region of interest" description="Disordered" evidence="4">
    <location>
        <begin position="1"/>
        <end position="23"/>
    </location>
</feature>
<feature type="region of interest" description="Disordered" evidence="4">
    <location>
        <begin position="896"/>
        <end position="916"/>
    </location>
</feature>
<protein>
    <submittedName>
        <fullName evidence="5">Anaphase-promoting complex, cyclosome, subunit 3</fullName>
    </submittedName>
</protein>
<feature type="region of interest" description="Disordered" evidence="4">
    <location>
        <begin position="125"/>
        <end position="326"/>
    </location>
</feature>
<feature type="compositionally biased region" description="Polar residues" evidence="4">
    <location>
        <begin position="220"/>
        <end position="265"/>
    </location>
</feature>
<dbReference type="Pfam" id="PF13432">
    <property type="entry name" value="TPR_16"/>
    <property type="match status" value="1"/>
</dbReference>
<feature type="repeat" description="TPR" evidence="3">
    <location>
        <begin position="445"/>
        <end position="478"/>
    </location>
</feature>
<accession>A0A9P3ULH1</accession>
<dbReference type="EMBL" id="BRPK01000002">
    <property type="protein sequence ID" value="GLB35381.1"/>
    <property type="molecule type" value="Genomic_DNA"/>
</dbReference>
<comment type="caution">
    <text evidence="5">The sequence shown here is derived from an EMBL/GenBank/DDBJ whole genome shotgun (WGS) entry which is preliminary data.</text>
</comment>
<sequence length="1002" mass="110845">MQDPTYVPSASTSRRTAQPFPDEAALRCRSGTMALKGNLPEKASSSFRQALALNPQLWEAFEGLCALGSIPEIDEIFPPRPPPVKRQPPEDVQGKSLPVATGAGFFTPDPANAGNMFRTWKPDLVQPQPFRMGPPLGPRDSIATNDTSFYPDNSFQQVHRVSRSQPTNTGPIQAPVPRPLSSADEAGPNPKRQRSTARLPEAAKNSLPSKLNVDDPVKKPTTSSRTAGVVGKSNNAPPVSNVATRRSTRLLSGTGTKQAAVSKLTTRGRRRASVNTRSRSAESEVEEDVFTAGEVANSQSPPSAAQSPRSEVSPSPSNWTAAQEQAAQEEYDAELADHYLYNLTRKYASATRALATYDCQTCLRELEQLPHAFQSSPWVLAMVGRAHYEKQDFASAERAFKAVRVLEPHRLWDMEVYSTLLWHLQRNVELSFLAQELLNINPQSSQAWIAVGNLFSLQKDRSQALTCFRRAAQLDPTCAYAYTLSGHESIDEDVDKAINFFQSALRADRRHYNAWYGLGTCYLRMSKIRLAEYHYRKAVEIHPNNAVLLGCVGMAVERRGDRNAALALFNDAVKLAPDNALVRYRRAKILVSMRKYEAAVQDLEYLRSTTPEESNVIFQLARVYRLLGNETKSAQTLAVARDISPKSLNKIKKLLETVKDEPPCENGQHIRPHKQARLPALRTRNRLPHTPVVISTSPTQDATLQHIRITMSDATNLFTMARSKLHVSVGSRDSCSLHRWVLLKNSIIASPCIPSSPPVTDANSVDDDAEDAEELDSFMFPDAGKLVSGPSADVNASESEWLDSLLETLGDDDEYDFATESDPNISIPVDEDDDQLLLSPVGSPMSSSDDLPNQSSCYPDSITVSYSYPYPVPYPPFHPPLIYPYEFDSPYDSSLSSIPAPYEDPLPYHDLSDGDVESLSVPDAIEDTSDDESDAPLTPSIGRSSTSLTLDAASIPLPAERSRLRHTIPQVHVDSDDPYFYPFEADPLPFPDRRPYSNYQEC</sequence>
<dbReference type="Pfam" id="PF13181">
    <property type="entry name" value="TPR_8"/>
    <property type="match status" value="1"/>
</dbReference>
<keyword evidence="1 3" id="KW-0802">TPR repeat</keyword>
<evidence type="ECO:0000256" key="3">
    <source>
        <dbReference type="PROSITE-ProRule" id="PRU00339"/>
    </source>
</evidence>
<dbReference type="Gene3D" id="1.25.40.10">
    <property type="entry name" value="Tetratricopeptide repeat domain"/>
    <property type="match status" value="4"/>
</dbReference>
<feature type="region of interest" description="Disordered" evidence="4">
    <location>
        <begin position="925"/>
        <end position="944"/>
    </location>
</feature>
<dbReference type="GO" id="GO:0007091">
    <property type="term" value="P:metaphase/anaphase transition of mitotic cell cycle"/>
    <property type="evidence" value="ECO:0007669"/>
    <property type="project" value="TreeGrafter"/>
</dbReference>
<feature type="compositionally biased region" description="Polar residues" evidence="4">
    <location>
        <begin position="142"/>
        <end position="171"/>
    </location>
</feature>
<organism evidence="5 6">
    <name type="scientific">Lyophyllum shimeji</name>
    <name type="common">Hon-shimeji</name>
    <name type="synonym">Tricholoma shimeji</name>
    <dbReference type="NCBI Taxonomy" id="47721"/>
    <lineage>
        <taxon>Eukaryota</taxon>
        <taxon>Fungi</taxon>
        <taxon>Dikarya</taxon>
        <taxon>Basidiomycota</taxon>
        <taxon>Agaricomycotina</taxon>
        <taxon>Agaricomycetes</taxon>
        <taxon>Agaricomycetidae</taxon>
        <taxon>Agaricales</taxon>
        <taxon>Tricholomatineae</taxon>
        <taxon>Lyophyllaceae</taxon>
        <taxon>Lyophyllum</taxon>
    </lineage>
</organism>
<dbReference type="InterPro" id="IPR011990">
    <property type="entry name" value="TPR-like_helical_dom_sf"/>
</dbReference>
<dbReference type="GO" id="GO:0031145">
    <property type="term" value="P:anaphase-promoting complex-dependent catabolic process"/>
    <property type="evidence" value="ECO:0007669"/>
    <property type="project" value="TreeGrafter"/>
</dbReference>
<dbReference type="PANTHER" id="PTHR12558">
    <property type="entry name" value="CELL DIVISION CYCLE 16,23,27"/>
    <property type="match status" value="1"/>
</dbReference>
<evidence type="ECO:0000313" key="5">
    <source>
        <dbReference type="EMBL" id="GLB35381.1"/>
    </source>
</evidence>
<proteinExistence type="inferred from homology"/>
<evidence type="ECO:0000313" key="6">
    <source>
        <dbReference type="Proteomes" id="UP001063166"/>
    </source>
</evidence>
<dbReference type="PROSITE" id="PS50005">
    <property type="entry name" value="TPR"/>
    <property type="match status" value="3"/>
</dbReference>
<comment type="similarity">
    <text evidence="2">Belongs to the APC3/CDC27 family.</text>
</comment>
<reference evidence="5" key="1">
    <citation type="submission" date="2022-07" db="EMBL/GenBank/DDBJ databases">
        <title>The genome of Lyophyllum shimeji provides insight into the initial evolution of ectomycorrhizal fungal genome.</title>
        <authorList>
            <person name="Kobayashi Y."/>
            <person name="Shibata T."/>
            <person name="Hirakawa H."/>
            <person name="Shigenobu S."/>
            <person name="Nishiyama T."/>
            <person name="Yamada A."/>
            <person name="Hasebe M."/>
            <person name="Kawaguchi M."/>
        </authorList>
    </citation>
    <scope>NUCLEOTIDE SEQUENCE</scope>
    <source>
        <strain evidence="5">AT787</strain>
    </source>
</reference>
<gene>
    <name evidence="5" type="primary">CDC27</name>
    <name evidence="5" type="ORF">LshimejAT787_0209460</name>
</gene>
<dbReference type="GO" id="GO:0016567">
    <property type="term" value="P:protein ubiquitination"/>
    <property type="evidence" value="ECO:0007669"/>
    <property type="project" value="TreeGrafter"/>
</dbReference>
<dbReference type="InterPro" id="IPR019734">
    <property type="entry name" value="TPR_rpt"/>
</dbReference>
<dbReference type="GO" id="GO:0051301">
    <property type="term" value="P:cell division"/>
    <property type="evidence" value="ECO:0007669"/>
    <property type="project" value="TreeGrafter"/>
</dbReference>
<evidence type="ECO:0000256" key="4">
    <source>
        <dbReference type="SAM" id="MobiDB-lite"/>
    </source>
</evidence>
<dbReference type="SUPFAM" id="SSF81901">
    <property type="entry name" value="HCP-like"/>
    <property type="match status" value="1"/>
</dbReference>
<name>A0A9P3ULH1_LYOSH</name>
<dbReference type="PROSITE" id="PS50293">
    <property type="entry name" value="TPR_REGION"/>
    <property type="match status" value="1"/>
</dbReference>
<evidence type="ECO:0000256" key="2">
    <source>
        <dbReference type="ARBA" id="ARBA00038210"/>
    </source>
</evidence>
<keyword evidence="6" id="KW-1185">Reference proteome</keyword>
<feature type="repeat" description="TPR" evidence="3">
    <location>
        <begin position="512"/>
        <end position="545"/>
    </location>
</feature>
<dbReference type="OrthoDB" id="10248520at2759"/>
<dbReference type="AlphaFoldDB" id="A0A9P3ULH1"/>